<feature type="transmembrane region" description="Helical" evidence="6">
    <location>
        <begin position="89"/>
        <end position="105"/>
    </location>
</feature>
<name>A0A6P1MDY7_9FIRM</name>
<dbReference type="GO" id="GO:0005886">
    <property type="term" value="C:plasma membrane"/>
    <property type="evidence" value="ECO:0007669"/>
    <property type="project" value="UniProtKB-SubCell"/>
</dbReference>
<dbReference type="Gene3D" id="1.20.81.30">
    <property type="entry name" value="Type II secretion system (T2SS), domain F"/>
    <property type="match status" value="1"/>
</dbReference>
<feature type="transmembrane region" description="Helical" evidence="6">
    <location>
        <begin position="291"/>
        <end position="311"/>
    </location>
</feature>
<keyword evidence="3 6" id="KW-0812">Transmembrane</keyword>
<evidence type="ECO:0000313" key="9">
    <source>
        <dbReference type="Proteomes" id="UP000463883"/>
    </source>
</evidence>
<feature type="transmembrane region" description="Helical" evidence="6">
    <location>
        <begin position="258"/>
        <end position="279"/>
    </location>
</feature>
<comment type="subcellular location">
    <subcellularLocation>
        <location evidence="1">Cell membrane</location>
        <topology evidence="1">Multi-pass membrane protein</topology>
    </subcellularLocation>
</comment>
<dbReference type="EMBL" id="CP047591">
    <property type="protein sequence ID" value="QHI71343.1"/>
    <property type="molecule type" value="Genomic_DNA"/>
</dbReference>
<evidence type="ECO:0000256" key="2">
    <source>
        <dbReference type="ARBA" id="ARBA00022475"/>
    </source>
</evidence>
<dbReference type="PANTHER" id="PTHR35007">
    <property type="entry name" value="INTEGRAL MEMBRANE PROTEIN-RELATED"/>
    <property type="match status" value="1"/>
</dbReference>
<accession>A0A6P1MDY7</accession>
<dbReference type="KEGG" id="amic:Ami3637_02060"/>
<evidence type="ECO:0000256" key="6">
    <source>
        <dbReference type="SAM" id="Phobius"/>
    </source>
</evidence>
<evidence type="ECO:0000256" key="1">
    <source>
        <dbReference type="ARBA" id="ARBA00004651"/>
    </source>
</evidence>
<keyword evidence="2" id="KW-1003">Cell membrane</keyword>
<dbReference type="RefSeq" id="WP_162361117.1">
    <property type="nucleotide sequence ID" value="NZ_CP047591.1"/>
</dbReference>
<dbReference type="InterPro" id="IPR042094">
    <property type="entry name" value="T2SS_GspF_sf"/>
</dbReference>
<dbReference type="InterPro" id="IPR018076">
    <property type="entry name" value="T2SS_GspF_dom"/>
</dbReference>
<gene>
    <name evidence="8" type="ORF">Ami3637_02060</name>
</gene>
<feature type="transmembrane region" description="Helical" evidence="6">
    <location>
        <begin position="6"/>
        <end position="21"/>
    </location>
</feature>
<sequence length="315" mass="36080">MLTYFIAFFAAILTYFIILLIKKNSGREFIENRLNKYLNKDAISRIQDQFYKEKIEKYKKKKDRNFKIASKEFSDYLAMSGIKLRASEFIYIWIIMTYLPILIISLSGLSIVTAAGFAIVGFIIPPLFIHKSRRKRQTEFNKQLGESLVVMSNCIKSGFTFQQSMESIANDMQPPISVEFTKTLREMRFGVNKNDALHHMVNRVQNNDLGLLVSAVITSEQVGGNLSEILDTISDTIKDRIRIKQEVRVLTAQGRMSGIVIGLLPIFIIILLMILNPQYFLSFFETSIGKIMIGVSILMELIGFVIINKIVDIEY</sequence>
<evidence type="ECO:0000256" key="5">
    <source>
        <dbReference type="ARBA" id="ARBA00023136"/>
    </source>
</evidence>
<evidence type="ECO:0000256" key="4">
    <source>
        <dbReference type="ARBA" id="ARBA00022989"/>
    </source>
</evidence>
<dbReference type="Proteomes" id="UP000463883">
    <property type="component" value="Chromosome"/>
</dbReference>
<evidence type="ECO:0000313" key="8">
    <source>
        <dbReference type="EMBL" id="QHI71343.1"/>
    </source>
</evidence>
<keyword evidence="9" id="KW-1185">Reference proteome</keyword>
<keyword evidence="5 6" id="KW-0472">Membrane</keyword>
<organism evidence="8 9">
    <name type="scientific">Aminipila terrae</name>
    <dbReference type="NCBI Taxonomy" id="2697030"/>
    <lineage>
        <taxon>Bacteria</taxon>
        <taxon>Bacillati</taxon>
        <taxon>Bacillota</taxon>
        <taxon>Clostridia</taxon>
        <taxon>Peptostreptococcales</taxon>
        <taxon>Anaerovoracaceae</taxon>
        <taxon>Aminipila</taxon>
    </lineage>
</organism>
<dbReference type="AlphaFoldDB" id="A0A6P1MDY7"/>
<feature type="domain" description="Type II secretion system protein GspF" evidence="7">
    <location>
        <begin position="150"/>
        <end position="273"/>
    </location>
</feature>
<proteinExistence type="predicted"/>
<dbReference type="Pfam" id="PF00482">
    <property type="entry name" value="T2SSF"/>
    <property type="match status" value="1"/>
</dbReference>
<keyword evidence="4 6" id="KW-1133">Transmembrane helix</keyword>
<evidence type="ECO:0000256" key="3">
    <source>
        <dbReference type="ARBA" id="ARBA00022692"/>
    </source>
</evidence>
<evidence type="ECO:0000259" key="7">
    <source>
        <dbReference type="Pfam" id="PF00482"/>
    </source>
</evidence>
<feature type="transmembrane region" description="Helical" evidence="6">
    <location>
        <begin position="111"/>
        <end position="129"/>
    </location>
</feature>
<protein>
    <submittedName>
        <fullName evidence="8">Type II secretion protein F</fullName>
    </submittedName>
</protein>
<reference evidence="8 9" key="1">
    <citation type="submission" date="2020-01" db="EMBL/GenBank/DDBJ databases">
        <title>Genomic analysis of Aminipila sp. CBA3637.</title>
        <authorList>
            <person name="Kim Y.B."/>
            <person name="Roh S.W."/>
        </authorList>
    </citation>
    <scope>NUCLEOTIDE SEQUENCE [LARGE SCALE GENOMIC DNA]</scope>
    <source>
        <strain evidence="8 9">CBA3637</strain>
    </source>
</reference>
<dbReference type="PANTHER" id="PTHR35007:SF1">
    <property type="entry name" value="PILUS ASSEMBLY PROTEIN"/>
    <property type="match status" value="1"/>
</dbReference>